<feature type="transmembrane region" description="Helical" evidence="1">
    <location>
        <begin position="240"/>
        <end position="263"/>
    </location>
</feature>
<evidence type="ECO:0000259" key="2">
    <source>
        <dbReference type="Pfam" id="PF20237"/>
    </source>
</evidence>
<dbReference type="AlphaFoldDB" id="A0A9W8N4X9"/>
<gene>
    <name evidence="3" type="ORF">NPX13_g10319</name>
</gene>
<evidence type="ECO:0000313" key="3">
    <source>
        <dbReference type="EMBL" id="KAJ3555625.1"/>
    </source>
</evidence>
<organism evidence="3 4">
    <name type="scientific">Xylaria arbuscula</name>
    <dbReference type="NCBI Taxonomy" id="114810"/>
    <lineage>
        <taxon>Eukaryota</taxon>
        <taxon>Fungi</taxon>
        <taxon>Dikarya</taxon>
        <taxon>Ascomycota</taxon>
        <taxon>Pezizomycotina</taxon>
        <taxon>Sordariomycetes</taxon>
        <taxon>Xylariomycetidae</taxon>
        <taxon>Xylariales</taxon>
        <taxon>Xylariaceae</taxon>
        <taxon>Xylaria</taxon>
    </lineage>
</organism>
<feature type="transmembrane region" description="Helical" evidence="1">
    <location>
        <begin position="295"/>
        <end position="317"/>
    </location>
</feature>
<dbReference type="Proteomes" id="UP001148614">
    <property type="component" value="Unassembled WGS sequence"/>
</dbReference>
<feature type="transmembrane region" description="Helical" evidence="1">
    <location>
        <begin position="270"/>
        <end position="289"/>
    </location>
</feature>
<reference evidence="3" key="1">
    <citation type="submission" date="2022-07" db="EMBL/GenBank/DDBJ databases">
        <title>Genome Sequence of Xylaria arbuscula.</title>
        <authorList>
            <person name="Buettner E."/>
        </authorList>
    </citation>
    <scope>NUCLEOTIDE SEQUENCE</scope>
    <source>
        <strain evidence="3">VT107</strain>
    </source>
</reference>
<dbReference type="EMBL" id="JANPWZ010002861">
    <property type="protein sequence ID" value="KAJ3555625.1"/>
    <property type="molecule type" value="Genomic_DNA"/>
</dbReference>
<keyword evidence="1" id="KW-0812">Transmembrane</keyword>
<keyword evidence="4" id="KW-1185">Reference proteome</keyword>
<keyword evidence="1" id="KW-0472">Membrane</keyword>
<dbReference type="Pfam" id="PF20237">
    <property type="entry name" value="DUF6594"/>
    <property type="match status" value="1"/>
</dbReference>
<proteinExistence type="predicted"/>
<dbReference type="PANTHER" id="PTHR34502:SF5">
    <property type="entry name" value="DUF6594 DOMAIN-CONTAINING PROTEIN"/>
    <property type="match status" value="1"/>
</dbReference>
<feature type="domain" description="DUF6594" evidence="2">
    <location>
        <begin position="61"/>
        <end position="307"/>
    </location>
</feature>
<dbReference type="VEuPathDB" id="FungiDB:F4678DRAFT_318818"/>
<name>A0A9W8N4X9_9PEZI</name>
<evidence type="ECO:0000256" key="1">
    <source>
        <dbReference type="SAM" id="Phobius"/>
    </source>
</evidence>
<sequence>MPSSRLISWSWSKSQGEISYFTAIGLSKQHETGNRQYCSALLVVSSIDYLTAADMPMPGGYPRLAALMGAHPDMTAFRRFAYLNYLNLLYLQAELTGLENGLKKQAEADATSEHPENSIYHKDWQTLKESTKTQCGRPTQWHIFLQVRDKLKEYNQAISLQHRIAKLGPPSAQDFKSLQEWMKDPTMGDIYLLGADSDTWENLDASDSDLADIEVSIQRPDGSDMHHNTVYYSYNGVIRLSMLLGTVLASLLPIGSIIILYSIRDVATRLAMIGVFTAMFSFGLGVFTNGRMVEIFSATAAFAAVQVVFVSGSDLALTP</sequence>
<keyword evidence="1" id="KW-1133">Transmembrane helix</keyword>
<protein>
    <recommendedName>
        <fullName evidence="2">DUF6594 domain-containing protein</fullName>
    </recommendedName>
</protein>
<dbReference type="InterPro" id="IPR046529">
    <property type="entry name" value="DUF6594"/>
</dbReference>
<comment type="caution">
    <text evidence="3">The sequence shown here is derived from an EMBL/GenBank/DDBJ whole genome shotgun (WGS) entry which is preliminary data.</text>
</comment>
<dbReference type="PANTHER" id="PTHR34502">
    <property type="entry name" value="DUF6594 DOMAIN-CONTAINING PROTEIN-RELATED"/>
    <property type="match status" value="1"/>
</dbReference>
<accession>A0A9W8N4X9</accession>
<evidence type="ECO:0000313" key="4">
    <source>
        <dbReference type="Proteomes" id="UP001148614"/>
    </source>
</evidence>